<evidence type="ECO:0000256" key="1">
    <source>
        <dbReference type="ARBA" id="ARBA00004370"/>
    </source>
</evidence>
<comment type="subcellular location">
    <subcellularLocation>
        <location evidence="1">Membrane</location>
    </subcellularLocation>
</comment>
<dbReference type="PANTHER" id="PTHR47844:SF1">
    <property type="entry name" value="EXOSTOSIN-LIKE 2"/>
    <property type="match status" value="1"/>
</dbReference>
<keyword evidence="3 10" id="KW-0808">Transferase</keyword>
<gene>
    <name evidence="10" type="ORF">BDP55DRAFT_696855</name>
</gene>
<dbReference type="InterPro" id="IPR052427">
    <property type="entry name" value="Glycosyltrans_GT2/GT47"/>
</dbReference>
<dbReference type="Pfam" id="PF13641">
    <property type="entry name" value="Glyco_tranf_2_3"/>
    <property type="match status" value="1"/>
</dbReference>
<evidence type="ECO:0000256" key="3">
    <source>
        <dbReference type="ARBA" id="ARBA00022679"/>
    </source>
</evidence>
<evidence type="ECO:0000313" key="11">
    <source>
        <dbReference type="Proteomes" id="UP001224890"/>
    </source>
</evidence>
<keyword evidence="5 9" id="KW-1133">Transmembrane helix</keyword>
<dbReference type="PANTHER" id="PTHR47844">
    <property type="entry name" value="SYNTHASE CPS1, PUTATIVE (AFU_ORTHOLOGUE AFUA_7G02500)-RELATED"/>
    <property type="match status" value="1"/>
</dbReference>
<name>A0AAJ0ACK1_9PEZI</name>
<dbReference type="SUPFAM" id="SSF53448">
    <property type="entry name" value="Nucleotide-diphospho-sugar transferases"/>
    <property type="match status" value="1"/>
</dbReference>
<organism evidence="10 11">
    <name type="scientific">Colletotrichum godetiae</name>
    <dbReference type="NCBI Taxonomy" id="1209918"/>
    <lineage>
        <taxon>Eukaryota</taxon>
        <taxon>Fungi</taxon>
        <taxon>Dikarya</taxon>
        <taxon>Ascomycota</taxon>
        <taxon>Pezizomycotina</taxon>
        <taxon>Sordariomycetes</taxon>
        <taxon>Hypocreomycetidae</taxon>
        <taxon>Glomerellales</taxon>
        <taxon>Glomerellaceae</taxon>
        <taxon>Colletotrichum</taxon>
        <taxon>Colletotrichum acutatum species complex</taxon>
    </lineage>
</organism>
<evidence type="ECO:0000313" key="10">
    <source>
        <dbReference type="EMBL" id="KAK1671426.1"/>
    </source>
</evidence>
<sequence length="459" mass="52424">MIYTAEYSDNSDTEGSVSSVNSTRAAPAGQVRNGTQPNPPSLLTTILDSPRNNPKHWRYEPCPVQAWPKWTNRDVTVILPTIDPGNVKFVKCILSVLENRPAAILIVTVGARMRRRCEKVARRYKEQYPSTRIGVSAILHPSKRRQVAHAVPHVDTEITILADDHVYWPSTEFITSVLAPFEDNNMGVVATYKRVIRTTPGKWSAISIVNLIGCFYLLRHNWELRASNAIDGGVFVVSGRTAAYRTKLLKSPGFMDRFCRERFFFGLFGGKGLGPDDDNFLTREAYRHGWKIKFQQTEDSVVETSLGDENAVKFRGQLVRWARTTFRSNPCMLRQISDVYTWRMPYTYIAVYAASLFNFALFWDTTLFISLGLFTSEMGLLALWVLWTKTIKLWPHILRHPSDIPLIPCQILFAYAHSIIKVWALFTFWDCAWLGRNLDAVDAESKELKKELGKHFTYA</sequence>
<keyword evidence="4 9" id="KW-0812">Transmembrane</keyword>
<keyword evidence="6 9" id="KW-0472">Membrane</keyword>
<evidence type="ECO:0000256" key="6">
    <source>
        <dbReference type="ARBA" id="ARBA00023136"/>
    </source>
</evidence>
<evidence type="ECO:0000256" key="7">
    <source>
        <dbReference type="ARBA" id="ARBA00023180"/>
    </source>
</evidence>
<dbReference type="RefSeq" id="XP_060425429.1">
    <property type="nucleotide sequence ID" value="XM_060577616.1"/>
</dbReference>
<dbReference type="AlphaFoldDB" id="A0AAJ0ACK1"/>
<dbReference type="GeneID" id="85462142"/>
<feature type="transmembrane region" description="Helical" evidence="9">
    <location>
        <begin position="342"/>
        <end position="361"/>
    </location>
</feature>
<evidence type="ECO:0000256" key="9">
    <source>
        <dbReference type="SAM" id="Phobius"/>
    </source>
</evidence>
<evidence type="ECO:0000256" key="4">
    <source>
        <dbReference type="ARBA" id="ARBA00022692"/>
    </source>
</evidence>
<feature type="compositionally biased region" description="Polar residues" evidence="8">
    <location>
        <begin position="7"/>
        <end position="24"/>
    </location>
</feature>
<evidence type="ECO:0000256" key="8">
    <source>
        <dbReference type="SAM" id="MobiDB-lite"/>
    </source>
</evidence>
<proteinExistence type="predicted"/>
<dbReference type="GO" id="GO:0016020">
    <property type="term" value="C:membrane"/>
    <property type="evidence" value="ECO:0007669"/>
    <property type="project" value="UniProtKB-SubCell"/>
</dbReference>
<dbReference type="InterPro" id="IPR029044">
    <property type="entry name" value="Nucleotide-diphossugar_trans"/>
</dbReference>
<comment type="caution">
    <text evidence="10">The sequence shown here is derived from an EMBL/GenBank/DDBJ whole genome shotgun (WGS) entry which is preliminary data.</text>
</comment>
<dbReference type="Proteomes" id="UP001224890">
    <property type="component" value="Unassembled WGS sequence"/>
</dbReference>
<keyword evidence="7" id="KW-0325">Glycoprotein</keyword>
<keyword evidence="2" id="KW-0328">Glycosyltransferase</keyword>
<dbReference type="GO" id="GO:0016757">
    <property type="term" value="F:glycosyltransferase activity"/>
    <property type="evidence" value="ECO:0007669"/>
    <property type="project" value="UniProtKB-KW"/>
</dbReference>
<keyword evidence="11" id="KW-1185">Reference proteome</keyword>
<evidence type="ECO:0000256" key="2">
    <source>
        <dbReference type="ARBA" id="ARBA00022676"/>
    </source>
</evidence>
<feature type="region of interest" description="Disordered" evidence="8">
    <location>
        <begin position="1"/>
        <end position="49"/>
    </location>
</feature>
<evidence type="ECO:0000256" key="5">
    <source>
        <dbReference type="ARBA" id="ARBA00022989"/>
    </source>
</evidence>
<reference evidence="10" key="1">
    <citation type="submission" date="2021-06" db="EMBL/GenBank/DDBJ databases">
        <title>Comparative genomics, transcriptomics and evolutionary studies reveal genomic signatures of adaptation to plant cell wall in hemibiotrophic fungi.</title>
        <authorList>
            <consortium name="DOE Joint Genome Institute"/>
            <person name="Baroncelli R."/>
            <person name="Diaz J.F."/>
            <person name="Benocci T."/>
            <person name="Peng M."/>
            <person name="Battaglia E."/>
            <person name="Haridas S."/>
            <person name="Andreopoulos W."/>
            <person name="Labutti K."/>
            <person name="Pangilinan J."/>
            <person name="Floch G.L."/>
            <person name="Makela M.R."/>
            <person name="Henrissat B."/>
            <person name="Grigoriev I.V."/>
            <person name="Crouch J.A."/>
            <person name="De Vries R.P."/>
            <person name="Sukno S.A."/>
            <person name="Thon M.R."/>
        </authorList>
    </citation>
    <scope>NUCLEOTIDE SEQUENCE</scope>
    <source>
        <strain evidence="10">CBS 193.32</strain>
    </source>
</reference>
<feature type="compositionally biased region" description="Polar residues" evidence="8">
    <location>
        <begin position="32"/>
        <end position="49"/>
    </location>
</feature>
<accession>A0AAJ0ACK1</accession>
<dbReference type="EMBL" id="JAHMHR010000047">
    <property type="protein sequence ID" value="KAK1671426.1"/>
    <property type="molecule type" value="Genomic_DNA"/>
</dbReference>
<protein>
    <submittedName>
        <fullName evidence="10">Nucleotide-diphospho-sugar transferase</fullName>
    </submittedName>
</protein>
<feature type="transmembrane region" description="Helical" evidence="9">
    <location>
        <begin position="367"/>
        <end position="387"/>
    </location>
</feature>